<dbReference type="GO" id="GO:0008270">
    <property type="term" value="F:zinc ion binding"/>
    <property type="evidence" value="ECO:0007669"/>
    <property type="project" value="UniProtKB-KW"/>
</dbReference>
<feature type="region of interest" description="Disordered" evidence="2">
    <location>
        <begin position="129"/>
        <end position="150"/>
    </location>
</feature>
<evidence type="ECO:0000259" key="3">
    <source>
        <dbReference type="PROSITE" id="PS50089"/>
    </source>
</evidence>
<keyword evidence="1" id="KW-0862">Zinc</keyword>
<feature type="domain" description="RING-type" evidence="3">
    <location>
        <begin position="170"/>
        <end position="228"/>
    </location>
</feature>
<comment type="caution">
    <text evidence="4">The sequence shown here is derived from an EMBL/GenBank/DDBJ whole genome shotgun (WGS) entry which is preliminary data.</text>
</comment>
<dbReference type="SUPFAM" id="SSF57850">
    <property type="entry name" value="RING/U-box"/>
    <property type="match status" value="1"/>
</dbReference>
<dbReference type="SMART" id="SM00184">
    <property type="entry name" value="RING"/>
    <property type="match status" value="1"/>
</dbReference>
<dbReference type="PROSITE" id="PS50089">
    <property type="entry name" value="ZF_RING_2"/>
    <property type="match status" value="1"/>
</dbReference>
<dbReference type="PANTHER" id="PTHR31150">
    <property type="entry name" value="EXPRESSED PROTEIN"/>
    <property type="match status" value="1"/>
</dbReference>
<gene>
    <name evidence="4" type="ORF">EJD97_025870</name>
</gene>
<evidence type="ECO:0000313" key="4">
    <source>
        <dbReference type="EMBL" id="TMX00837.1"/>
    </source>
</evidence>
<protein>
    <recommendedName>
        <fullName evidence="3">RING-type domain-containing protein</fullName>
    </recommendedName>
</protein>
<dbReference type="InterPro" id="IPR013083">
    <property type="entry name" value="Znf_RING/FYVE/PHD"/>
</dbReference>
<organism evidence="4">
    <name type="scientific">Solanum chilense</name>
    <name type="common">Tomato</name>
    <name type="synonym">Lycopersicon chilense</name>
    <dbReference type="NCBI Taxonomy" id="4083"/>
    <lineage>
        <taxon>Eukaryota</taxon>
        <taxon>Viridiplantae</taxon>
        <taxon>Streptophyta</taxon>
        <taxon>Embryophyta</taxon>
        <taxon>Tracheophyta</taxon>
        <taxon>Spermatophyta</taxon>
        <taxon>Magnoliopsida</taxon>
        <taxon>eudicotyledons</taxon>
        <taxon>Gunneridae</taxon>
        <taxon>Pentapetalae</taxon>
        <taxon>asterids</taxon>
        <taxon>lamiids</taxon>
        <taxon>Solanales</taxon>
        <taxon>Solanaceae</taxon>
        <taxon>Solanoideae</taxon>
        <taxon>Solaneae</taxon>
        <taxon>Solanum</taxon>
        <taxon>Solanum subgen. Lycopersicon</taxon>
    </lineage>
</organism>
<accession>A0A6N2BZV4</accession>
<keyword evidence="1" id="KW-0479">Metal-binding</keyword>
<keyword evidence="1" id="KW-0863">Zinc-finger</keyword>
<dbReference type="CDD" id="cd16448">
    <property type="entry name" value="RING-H2"/>
    <property type="match status" value="1"/>
</dbReference>
<evidence type="ECO:0000256" key="1">
    <source>
        <dbReference type="PROSITE-ProRule" id="PRU00175"/>
    </source>
</evidence>
<dbReference type="Gene3D" id="3.30.40.10">
    <property type="entry name" value="Zinc/RING finger domain, C3HC4 (zinc finger)"/>
    <property type="match status" value="1"/>
</dbReference>
<feature type="compositionally biased region" description="Basic and acidic residues" evidence="2">
    <location>
        <begin position="135"/>
        <end position="145"/>
    </location>
</feature>
<name>A0A6N2BZV4_SOLCI</name>
<dbReference type="EMBL" id="RXGB01000998">
    <property type="protein sequence ID" value="TMX00837.1"/>
    <property type="molecule type" value="Genomic_DNA"/>
</dbReference>
<proteinExistence type="predicted"/>
<sequence>MTLGVCLKLMGKRKRRADLNKTHSLTDQLPPPGMDALSRQTSHQVDVYATKSFSSIMDIIDDSPKATQCQQPCIVHRRNIDQAMCSKNPHHYYGLHYTRRRSANNAEASTSRGGTTSFYDELMSAKSASKCNSDSGHDTESKPQKPESVGVAPSLLATNATSSNVTKQFCGLCQKPLRKKHYMLDSNIPSYEPSVVAVLVCGHLYHADCLEEKTHHDNATDPPCPICRGIN</sequence>
<evidence type="ECO:0000256" key="2">
    <source>
        <dbReference type="SAM" id="MobiDB-lite"/>
    </source>
</evidence>
<reference evidence="4" key="1">
    <citation type="submission" date="2019-05" db="EMBL/GenBank/DDBJ databases">
        <title>The de novo reference genome and transcriptome assemblies of the wild tomato species Solanum chilense.</title>
        <authorList>
            <person name="Stam R."/>
            <person name="Nosenko T."/>
            <person name="Hoerger A.C."/>
            <person name="Stephan W."/>
            <person name="Seidel M.A."/>
            <person name="Kuhn J.M.M."/>
            <person name="Haberer G."/>
            <person name="Tellier A."/>
        </authorList>
    </citation>
    <scope>NUCLEOTIDE SEQUENCE</scope>
    <source>
        <tissue evidence="4">Mature leaves</tissue>
    </source>
</reference>
<dbReference type="InterPro" id="IPR001841">
    <property type="entry name" value="Znf_RING"/>
</dbReference>
<dbReference type="PANTHER" id="PTHR31150:SF36">
    <property type="entry name" value="RING-TYPE DOMAIN-CONTAINING PROTEIN"/>
    <property type="match status" value="1"/>
</dbReference>
<dbReference type="AlphaFoldDB" id="A0A6N2BZV4"/>